<comment type="caution">
    <text evidence="1">The sequence shown here is derived from an EMBL/GenBank/DDBJ whole genome shotgun (WGS) entry which is preliminary data.</text>
</comment>
<dbReference type="Proteomes" id="UP000315471">
    <property type="component" value="Unassembled WGS sequence"/>
</dbReference>
<evidence type="ECO:0000313" key="2">
    <source>
        <dbReference type="Proteomes" id="UP000315471"/>
    </source>
</evidence>
<keyword evidence="2" id="KW-1185">Reference proteome</keyword>
<sequence length="110" mass="12410">MKKRYIFADIDHKIAKVGIYLLTKIFYSDLVSGNHKTIVASLGSLLSEMPENVHDYFNASVTLTGPRRKYADNELYHFWTVSSHDGEITFVASGHFYCQSTGGDSFTSFC</sequence>
<accession>A0A5C6DBB3</accession>
<dbReference type="EMBL" id="SJPY01000014">
    <property type="protein sequence ID" value="TWU33455.1"/>
    <property type="molecule type" value="Genomic_DNA"/>
</dbReference>
<name>A0A5C6DBB3_9BACT</name>
<proteinExistence type="predicted"/>
<dbReference type="OrthoDB" id="92699at203682"/>
<protein>
    <submittedName>
        <fullName evidence="1">Uncharacterized protein</fullName>
    </submittedName>
</protein>
<organism evidence="1 2">
    <name type="scientific">Novipirellula aureliae</name>
    <dbReference type="NCBI Taxonomy" id="2527966"/>
    <lineage>
        <taxon>Bacteria</taxon>
        <taxon>Pseudomonadati</taxon>
        <taxon>Planctomycetota</taxon>
        <taxon>Planctomycetia</taxon>
        <taxon>Pirellulales</taxon>
        <taxon>Pirellulaceae</taxon>
        <taxon>Novipirellula</taxon>
    </lineage>
</organism>
<dbReference type="RefSeq" id="WP_146602816.1">
    <property type="nucleotide sequence ID" value="NZ_SJPY01000014.1"/>
</dbReference>
<evidence type="ECO:0000313" key="1">
    <source>
        <dbReference type="EMBL" id="TWU33455.1"/>
    </source>
</evidence>
<gene>
    <name evidence="1" type="ORF">Q31b_57720</name>
</gene>
<reference evidence="1 2" key="1">
    <citation type="submission" date="2019-02" db="EMBL/GenBank/DDBJ databases">
        <title>Deep-cultivation of Planctomycetes and their phenomic and genomic characterization uncovers novel biology.</title>
        <authorList>
            <person name="Wiegand S."/>
            <person name="Jogler M."/>
            <person name="Boedeker C."/>
            <person name="Pinto D."/>
            <person name="Vollmers J."/>
            <person name="Rivas-Marin E."/>
            <person name="Kohn T."/>
            <person name="Peeters S.H."/>
            <person name="Heuer A."/>
            <person name="Rast P."/>
            <person name="Oberbeckmann S."/>
            <person name="Bunk B."/>
            <person name="Jeske O."/>
            <person name="Meyerdierks A."/>
            <person name="Storesund J.E."/>
            <person name="Kallscheuer N."/>
            <person name="Luecker S."/>
            <person name="Lage O.M."/>
            <person name="Pohl T."/>
            <person name="Merkel B.J."/>
            <person name="Hornburger P."/>
            <person name="Mueller R.-W."/>
            <person name="Bruemmer F."/>
            <person name="Labrenz M."/>
            <person name="Spormann A.M."/>
            <person name="Op Den Camp H."/>
            <person name="Overmann J."/>
            <person name="Amann R."/>
            <person name="Jetten M.S.M."/>
            <person name="Mascher T."/>
            <person name="Medema M.H."/>
            <person name="Devos D.P."/>
            <person name="Kaster A.-K."/>
            <person name="Ovreas L."/>
            <person name="Rohde M."/>
            <person name="Galperin M.Y."/>
            <person name="Jogler C."/>
        </authorList>
    </citation>
    <scope>NUCLEOTIDE SEQUENCE [LARGE SCALE GENOMIC DNA]</scope>
    <source>
        <strain evidence="1 2">Q31b</strain>
    </source>
</reference>
<dbReference type="AlphaFoldDB" id="A0A5C6DBB3"/>